<feature type="compositionally biased region" description="Basic and acidic residues" evidence="1">
    <location>
        <begin position="23"/>
        <end position="59"/>
    </location>
</feature>
<proteinExistence type="predicted"/>
<dbReference type="EMBL" id="NEVM01000002">
    <property type="protein sequence ID" value="OZI33956.1"/>
    <property type="molecule type" value="Genomic_DNA"/>
</dbReference>
<dbReference type="OrthoDB" id="8637435at2"/>
<gene>
    <name evidence="2" type="ORF">CAL29_10335</name>
</gene>
<name>A0A261S9D8_9BORD</name>
<dbReference type="AlphaFoldDB" id="A0A261S9D8"/>
<reference evidence="3" key="1">
    <citation type="submission" date="2017-05" db="EMBL/GenBank/DDBJ databases">
        <title>Complete and WGS of Bordetella genogroups.</title>
        <authorList>
            <person name="Spilker T."/>
            <person name="Lipuma J."/>
        </authorList>
    </citation>
    <scope>NUCLEOTIDE SEQUENCE [LARGE SCALE GENOMIC DNA]</scope>
    <source>
        <strain evidence="3">AU16122</strain>
    </source>
</reference>
<evidence type="ECO:0000256" key="1">
    <source>
        <dbReference type="SAM" id="MobiDB-lite"/>
    </source>
</evidence>
<organism evidence="2 3">
    <name type="scientific">Bordetella genomosp. 10</name>
    <dbReference type="NCBI Taxonomy" id="1416804"/>
    <lineage>
        <taxon>Bacteria</taxon>
        <taxon>Pseudomonadati</taxon>
        <taxon>Pseudomonadota</taxon>
        <taxon>Betaproteobacteria</taxon>
        <taxon>Burkholderiales</taxon>
        <taxon>Alcaligenaceae</taxon>
        <taxon>Bordetella</taxon>
    </lineage>
</organism>
<protein>
    <submittedName>
        <fullName evidence="2">Uncharacterized protein</fullName>
    </submittedName>
</protein>
<comment type="caution">
    <text evidence="2">The sequence shown here is derived from an EMBL/GenBank/DDBJ whole genome shotgun (WGS) entry which is preliminary data.</text>
</comment>
<sequence>MAATHNDEHKIPASGNTKGSAETPDRKRNQTEREGPARVPHELDRKEQWDDAARDKGYQRGDQGGYKGDYDQGKYENRDFGFKPAKDEGLPAASGKEPAKGENKK</sequence>
<dbReference type="RefSeq" id="WP_094852963.1">
    <property type="nucleotide sequence ID" value="NZ_NEVM01000002.1"/>
</dbReference>
<evidence type="ECO:0000313" key="2">
    <source>
        <dbReference type="EMBL" id="OZI33956.1"/>
    </source>
</evidence>
<feature type="compositionally biased region" description="Basic and acidic residues" evidence="1">
    <location>
        <begin position="1"/>
        <end position="11"/>
    </location>
</feature>
<dbReference type="Proteomes" id="UP000216020">
    <property type="component" value="Unassembled WGS sequence"/>
</dbReference>
<feature type="compositionally biased region" description="Basic and acidic residues" evidence="1">
    <location>
        <begin position="68"/>
        <end position="89"/>
    </location>
</feature>
<evidence type="ECO:0000313" key="3">
    <source>
        <dbReference type="Proteomes" id="UP000216020"/>
    </source>
</evidence>
<accession>A0A261S9D8</accession>
<keyword evidence="3" id="KW-1185">Reference proteome</keyword>
<feature type="region of interest" description="Disordered" evidence="1">
    <location>
        <begin position="1"/>
        <end position="105"/>
    </location>
</feature>